<feature type="coiled-coil region" evidence="1">
    <location>
        <begin position="233"/>
        <end position="282"/>
    </location>
</feature>
<keyword evidence="1" id="KW-0175">Coiled coil</keyword>
<evidence type="ECO:0000313" key="3">
    <source>
        <dbReference type="Proteomes" id="UP000887568"/>
    </source>
</evidence>
<dbReference type="OMA" id="KETRKFC"/>
<proteinExistence type="predicted"/>
<dbReference type="AlphaFoldDB" id="A0A914AE43"/>
<protein>
    <submittedName>
        <fullName evidence="2">Uncharacterized protein</fullName>
    </submittedName>
</protein>
<name>A0A914AE43_PATMI</name>
<sequence>MLSIGAIARRVQSTLGREMYTSLSSARSLNFNAEQTRSKRRSQQHFRGWFPGESSWTFRRSLPAVRWLATARCLRKKDTAGKDEDDRTHKLLLPGEVPAAGHERIAGTQGKKTMIVSPPTVQVFADPSMSKTVRDVSVDIEKIKGQLKFMREEFSDSSFEVLKLVQGRSSIIAALKETRKFCRDNQSAIVSLKTEQRKFDELIAYISKMIARHENQMNDPRKRQDKDAVAEKIDGISQRIDQANKSIQNLTITVHDKLQSDVKKALADVKQLRNDVTRIELDVKYRGREISELKGKSPVNLMNAKQVQQKPPK</sequence>
<dbReference type="EnsemblMetazoa" id="XM_038205701.1">
    <property type="protein sequence ID" value="XP_038061629.1"/>
    <property type="gene ID" value="LOC119732253"/>
</dbReference>
<dbReference type="Proteomes" id="UP000887568">
    <property type="component" value="Unplaced"/>
</dbReference>
<dbReference type="OrthoDB" id="10071762at2759"/>
<evidence type="ECO:0000313" key="2">
    <source>
        <dbReference type="EnsemblMetazoa" id="XP_038061629.1"/>
    </source>
</evidence>
<keyword evidence="3" id="KW-1185">Reference proteome</keyword>
<reference evidence="2" key="1">
    <citation type="submission" date="2022-11" db="UniProtKB">
        <authorList>
            <consortium name="EnsemblMetazoa"/>
        </authorList>
    </citation>
    <scope>IDENTIFICATION</scope>
</reference>
<organism evidence="2 3">
    <name type="scientific">Patiria miniata</name>
    <name type="common">Bat star</name>
    <name type="synonym">Asterina miniata</name>
    <dbReference type="NCBI Taxonomy" id="46514"/>
    <lineage>
        <taxon>Eukaryota</taxon>
        <taxon>Metazoa</taxon>
        <taxon>Echinodermata</taxon>
        <taxon>Eleutherozoa</taxon>
        <taxon>Asterozoa</taxon>
        <taxon>Asteroidea</taxon>
        <taxon>Valvatacea</taxon>
        <taxon>Valvatida</taxon>
        <taxon>Asterinidae</taxon>
        <taxon>Patiria</taxon>
    </lineage>
</organism>
<accession>A0A914AE43</accession>
<dbReference type="GeneID" id="119732253"/>
<evidence type="ECO:0000256" key="1">
    <source>
        <dbReference type="SAM" id="Coils"/>
    </source>
</evidence>
<dbReference type="RefSeq" id="XP_038061629.1">
    <property type="nucleotide sequence ID" value="XM_038205701.1"/>
</dbReference>